<dbReference type="SMART" id="SM00177">
    <property type="entry name" value="ARF"/>
    <property type="match status" value="1"/>
</dbReference>
<protein>
    <submittedName>
        <fullName evidence="5">ADP-ribosylation factor 1</fullName>
    </submittedName>
</protein>
<dbReference type="PRINTS" id="PR00328">
    <property type="entry name" value="SAR1GTPBP"/>
</dbReference>
<dbReference type="RefSeq" id="XP_005107851.1">
    <property type="nucleotide sequence ID" value="XM_005107794.3"/>
</dbReference>
<dbReference type="SMART" id="SM00178">
    <property type="entry name" value="SAR"/>
    <property type="match status" value="1"/>
</dbReference>
<keyword evidence="2 3" id="KW-0342">GTP-binding</keyword>
<comment type="similarity">
    <text evidence="3">Belongs to the small GTPase superfamily. Arf family.</text>
</comment>
<reference evidence="5" key="1">
    <citation type="submission" date="2025-08" db="UniProtKB">
        <authorList>
            <consortium name="RefSeq"/>
        </authorList>
    </citation>
    <scope>IDENTIFICATION</scope>
</reference>
<dbReference type="CDD" id="cd00878">
    <property type="entry name" value="Arf_Arl"/>
    <property type="match status" value="1"/>
</dbReference>
<dbReference type="InterPro" id="IPR024156">
    <property type="entry name" value="Small_GTPase_ARF"/>
</dbReference>
<dbReference type="SUPFAM" id="SSF52540">
    <property type="entry name" value="P-loop containing nucleoside triphosphate hydrolases"/>
    <property type="match status" value="1"/>
</dbReference>
<accession>A0ABM0K3E8</accession>
<dbReference type="Pfam" id="PF00025">
    <property type="entry name" value="Arf"/>
    <property type="match status" value="1"/>
</dbReference>
<evidence type="ECO:0000256" key="1">
    <source>
        <dbReference type="ARBA" id="ARBA00022741"/>
    </source>
</evidence>
<dbReference type="PROSITE" id="PS51417">
    <property type="entry name" value="ARF"/>
    <property type="match status" value="1"/>
</dbReference>
<organism evidence="4 5">
    <name type="scientific">Aplysia californica</name>
    <name type="common">California sea hare</name>
    <dbReference type="NCBI Taxonomy" id="6500"/>
    <lineage>
        <taxon>Eukaryota</taxon>
        <taxon>Metazoa</taxon>
        <taxon>Spiralia</taxon>
        <taxon>Lophotrochozoa</taxon>
        <taxon>Mollusca</taxon>
        <taxon>Gastropoda</taxon>
        <taxon>Heterobranchia</taxon>
        <taxon>Euthyneura</taxon>
        <taxon>Tectipleura</taxon>
        <taxon>Aplysiida</taxon>
        <taxon>Aplysioidea</taxon>
        <taxon>Aplysiidae</taxon>
        <taxon>Aplysia</taxon>
    </lineage>
</organism>
<dbReference type="Gene3D" id="3.40.50.300">
    <property type="entry name" value="P-loop containing nucleotide triphosphate hydrolases"/>
    <property type="match status" value="1"/>
</dbReference>
<sequence length="218" mass="24634">MGNFLFKKADPMRILIQGLDAAGKTSILYRLKIGEVVTTIPTIGFNVETVSVKGVDITCWDVGGRDKIRPLYRHYYANTTGFVFVVDSADHERLDFAFDEFIRFCLQEEETKGTVVMVLANKQDLPEALTCEELEKKFRKKCPTTPDHKVLFRPTSVMSGEGLFEAFEDFVSEIKANREDPCASKAKEEQKSIEGKQGTSLKLFIKSPLSFVKSLLLY</sequence>
<dbReference type="GeneID" id="101845269"/>
<evidence type="ECO:0000256" key="3">
    <source>
        <dbReference type="RuleBase" id="RU003925"/>
    </source>
</evidence>
<evidence type="ECO:0000313" key="5">
    <source>
        <dbReference type="RefSeq" id="XP_005107851.1"/>
    </source>
</evidence>
<dbReference type="SMART" id="SM00175">
    <property type="entry name" value="RAB"/>
    <property type="match status" value="1"/>
</dbReference>
<keyword evidence="1 3" id="KW-0547">Nucleotide-binding</keyword>
<gene>
    <name evidence="5" type="primary">LOC101845269</name>
</gene>
<dbReference type="InterPro" id="IPR006689">
    <property type="entry name" value="Small_GTPase_ARF/SAR"/>
</dbReference>
<keyword evidence="4" id="KW-1185">Reference proteome</keyword>
<dbReference type="PROSITE" id="PS51419">
    <property type="entry name" value="RAB"/>
    <property type="match status" value="1"/>
</dbReference>
<dbReference type="Proteomes" id="UP000694888">
    <property type="component" value="Unplaced"/>
</dbReference>
<dbReference type="InterPro" id="IPR005225">
    <property type="entry name" value="Small_GTP-bd"/>
</dbReference>
<evidence type="ECO:0000256" key="2">
    <source>
        <dbReference type="ARBA" id="ARBA00023134"/>
    </source>
</evidence>
<evidence type="ECO:0000313" key="4">
    <source>
        <dbReference type="Proteomes" id="UP000694888"/>
    </source>
</evidence>
<proteinExistence type="inferred from homology"/>
<dbReference type="InterPro" id="IPR027417">
    <property type="entry name" value="P-loop_NTPase"/>
</dbReference>
<name>A0ABM0K3E8_APLCA</name>
<dbReference type="PANTHER" id="PTHR11711">
    <property type="entry name" value="ADP RIBOSYLATION FACTOR-RELATED"/>
    <property type="match status" value="1"/>
</dbReference>
<dbReference type="NCBIfam" id="TIGR00231">
    <property type="entry name" value="small_GTP"/>
    <property type="match status" value="1"/>
</dbReference>